<reference evidence="1 2" key="1">
    <citation type="submission" date="2019-11" db="EMBL/GenBank/DDBJ databases">
        <title>Pedobacter sp. HMF7056 Genome sequencing and assembly.</title>
        <authorList>
            <person name="Kang H."/>
            <person name="Kim H."/>
            <person name="Joh K."/>
        </authorList>
    </citation>
    <scope>NUCLEOTIDE SEQUENCE [LARGE SCALE GENOMIC DNA]</scope>
    <source>
        <strain evidence="1 2">HMF7056</strain>
    </source>
</reference>
<dbReference type="AlphaFoldDB" id="A0A7K1Y0W1"/>
<evidence type="ECO:0000313" key="2">
    <source>
        <dbReference type="Proteomes" id="UP000451233"/>
    </source>
</evidence>
<dbReference type="EMBL" id="WVHS01000003">
    <property type="protein sequence ID" value="MXV16875.1"/>
    <property type="molecule type" value="Genomic_DNA"/>
</dbReference>
<organism evidence="1 2">
    <name type="scientific">Hufsiella ginkgonis</name>
    <dbReference type="NCBI Taxonomy" id="2695274"/>
    <lineage>
        <taxon>Bacteria</taxon>
        <taxon>Pseudomonadati</taxon>
        <taxon>Bacteroidota</taxon>
        <taxon>Sphingobacteriia</taxon>
        <taxon>Sphingobacteriales</taxon>
        <taxon>Sphingobacteriaceae</taxon>
        <taxon>Hufsiella</taxon>
    </lineage>
</organism>
<keyword evidence="2" id="KW-1185">Reference proteome</keyword>
<dbReference type="RefSeq" id="WP_160907845.1">
    <property type="nucleotide sequence ID" value="NZ_WVHS01000003.1"/>
</dbReference>
<dbReference type="Proteomes" id="UP000451233">
    <property type="component" value="Unassembled WGS sequence"/>
</dbReference>
<protein>
    <submittedName>
        <fullName evidence="1">Uncharacterized protein</fullName>
    </submittedName>
</protein>
<dbReference type="InterPro" id="IPR011990">
    <property type="entry name" value="TPR-like_helical_dom_sf"/>
</dbReference>
<evidence type="ECO:0000313" key="1">
    <source>
        <dbReference type="EMBL" id="MXV16875.1"/>
    </source>
</evidence>
<name>A0A7K1Y0W1_9SPHI</name>
<gene>
    <name evidence="1" type="ORF">GS398_16360</name>
</gene>
<comment type="caution">
    <text evidence="1">The sequence shown here is derived from an EMBL/GenBank/DDBJ whole genome shotgun (WGS) entry which is preliminary data.</text>
</comment>
<dbReference type="Gene3D" id="1.25.40.10">
    <property type="entry name" value="Tetratricopeptide repeat domain"/>
    <property type="match status" value="1"/>
</dbReference>
<accession>A0A7K1Y0W1</accession>
<sequence length="195" mass="22988">MVIIEVQKYLQQYYLAALGEETFNELQIASLNGRLTIQIEKSRLDKIEEQAVSNQKLLQDINRTADLNNLEIKYEAEGNVDLVIEFYEQNVAVGRPAMHAYDRLVTIYRSQKRYDHEIRVIKAAIKVWNRENELRFRTAIFDPGNIHIISEIEVAYQNCEPFRRADGRFAYHPYPVAKYSKRLQKVRVMHDKVNK</sequence>
<proteinExistence type="predicted"/>